<dbReference type="Proteomes" id="UP000027931">
    <property type="component" value="Unassembled WGS sequence"/>
</dbReference>
<gene>
    <name evidence="7" type="ORF">EL26_13975</name>
</gene>
<dbReference type="CDD" id="cd08070">
    <property type="entry name" value="MPN_like"/>
    <property type="match status" value="1"/>
</dbReference>
<dbReference type="STRING" id="1157490.EL26_13975"/>
<dbReference type="AlphaFoldDB" id="A0A074LQB6"/>
<evidence type="ECO:0000256" key="2">
    <source>
        <dbReference type="ARBA" id="ARBA00022723"/>
    </source>
</evidence>
<keyword evidence="8" id="KW-1185">Reference proteome</keyword>
<sequence length="124" mass="13967">MRAALQVPEAVLQQTFADLSRMLPEEGVGLWSGSGQEVRTWTFLPNAAGHGERRVRFTVHPQDWIQALVSSSERGEAPLALVHSHPTAPPVPSAHDRKHWYYPDLWCVIVSFADGTPRWRAFQL</sequence>
<evidence type="ECO:0000313" key="7">
    <source>
        <dbReference type="EMBL" id="KEO82670.1"/>
    </source>
</evidence>
<dbReference type="InterPro" id="IPR028090">
    <property type="entry name" value="JAB_dom_prok"/>
</dbReference>
<evidence type="ECO:0000256" key="4">
    <source>
        <dbReference type="ARBA" id="ARBA00022833"/>
    </source>
</evidence>
<dbReference type="EMBL" id="JMIR01000019">
    <property type="protein sequence ID" value="KEO82670.1"/>
    <property type="molecule type" value="Genomic_DNA"/>
</dbReference>
<evidence type="ECO:0000259" key="6">
    <source>
        <dbReference type="Pfam" id="PF14464"/>
    </source>
</evidence>
<feature type="domain" description="JAB" evidence="6">
    <location>
        <begin position="8"/>
        <end position="120"/>
    </location>
</feature>
<dbReference type="GO" id="GO:0008235">
    <property type="term" value="F:metalloexopeptidase activity"/>
    <property type="evidence" value="ECO:0007669"/>
    <property type="project" value="TreeGrafter"/>
</dbReference>
<dbReference type="Pfam" id="PF14464">
    <property type="entry name" value="Prok-JAB"/>
    <property type="match status" value="1"/>
</dbReference>
<evidence type="ECO:0000256" key="3">
    <source>
        <dbReference type="ARBA" id="ARBA00022801"/>
    </source>
</evidence>
<dbReference type="eggNOG" id="COG1310">
    <property type="taxonomic scope" value="Bacteria"/>
</dbReference>
<name>A0A074LQB6_9BACL</name>
<evidence type="ECO:0000256" key="1">
    <source>
        <dbReference type="ARBA" id="ARBA00022670"/>
    </source>
</evidence>
<dbReference type="GO" id="GO:0008270">
    <property type="term" value="F:zinc ion binding"/>
    <property type="evidence" value="ECO:0007669"/>
    <property type="project" value="TreeGrafter"/>
</dbReference>
<comment type="caution">
    <text evidence="7">The sequence shown here is derived from an EMBL/GenBank/DDBJ whole genome shotgun (WGS) entry which is preliminary data.</text>
</comment>
<proteinExistence type="predicted"/>
<organism evidence="7 8">
    <name type="scientific">Tumebacillus flagellatus</name>
    <dbReference type="NCBI Taxonomy" id="1157490"/>
    <lineage>
        <taxon>Bacteria</taxon>
        <taxon>Bacillati</taxon>
        <taxon>Bacillota</taxon>
        <taxon>Bacilli</taxon>
        <taxon>Bacillales</taxon>
        <taxon>Alicyclobacillaceae</taxon>
        <taxon>Tumebacillus</taxon>
    </lineage>
</organism>
<keyword evidence="1" id="KW-0645">Protease</keyword>
<dbReference type="InterPro" id="IPR051929">
    <property type="entry name" value="VirAsm_ModProt"/>
</dbReference>
<keyword evidence="3" id="KW-0378">Hydrolase</keyword>
<dbReference type="SUPFAM" id="SSF102712">
    <property type="entry name" value="JAB1/MPN domain"/>
    <property type="match status" value="1"/>
</dbReference>
<keyword evidence="5" id="KW-0482">Metalloprotease</keyword>
<dbReference type="PANTHER" id="PTHR34858">
    <property type="entry name" value="CYSO-CYSTEINE PEPTIDASE"/>
    <property type="match status" value="1"/>
</dbReference>
<keyword evidence="4" id="KW-0862">Zinc</keyword>
<evidence type="ECO:0000256" key="5">
    <source>
        <dbReference type="ARBA" id="ARBA00023049"/>
    </source>
</evidence>
<reference evidence="7 8" key="1">
    <citation type="journal article" date="2013" name="Int. J. Syst. Evol. Microbiol.">
        <title>Tumebacillus flagellatus sp. nov., an alpha-amylase/pullulanase-producing bacterium isolated from cassava wastewater.</title>
        <authorList>
            <person name="Wang Q."/>
            <person name="Xie N."/>
            <person name="Qin Y."/>
            <person name="Shen N."/>
            <person name="Zhu J."/>
            <person name="Mi H."/>
            <person name="Huang R."/>
        </authorList>
    </citation>
    <scope>NUCLEOTIDE SEQUENCE [LARGE SCALE GENOMIC DNA]</scope>
    <source>
        <strain evidence="7 8">GST4</strain>
    </source>
</reference>
<accession>A0A074LQB6</accession>
<keyword evidence="2" id="KW-0479">Metal-binding</keyword>
<dbReference type="Gene3D" id="3.40.140.10">
    <property type="entry name" value="Cytidine Deaminase, domain 2"/>
    <property type="match status" value="1"/>
</dbReference>
<dbReference type="PANTHER" id="PTHR34858:SF1">
    <property type="entry name" value="CYSO-CYSTEINE PEPTIDASE"/>
    <property type="match status" value="1"/>
</dbReference>
<evidence type="ECO:0000313" key="8">
    <source>
        <dbReference type="Proteomes" id="UP000027931"/>
    </source>
</evidence>
<protein>
    <recommendedName>
        <fullName evidence="6">JAB domain-containing protein</fullName>
    </recommendedName>
</protein>
<dbReference type="GO" id="GO:0006508">
    <property type="term" value="P:proteolysis"/>
    <property type="evidence" value="ECO:0007669"/>
    <property type="project" value="UniProtKB-KW"/>
</dbReference>